<name>A0A173XTW2_9FIRM</name>
<feature type="domain" description="HTH tetR-type" evidence="3">
    <location>
        <begin position="5"/>
        <end position="65"/>
    </location>
</feature>
<sequence>MSRAVTSEEEILKVSCGIVAKKGIAAVNMRTVASECGIALGSLYNYFSSKSELLSATIEAVWKDIFQMGKTLEKCENIVEYLNLLFEGVENSRSRYPKFFSMHALGFTAGERQEGKKAMEVYFLRLKNQMAHFLENDEKIRQGIFTENLTAEIFTDYIFTLFLSILLEKQNEKESFLEFVKNYLY</sequence>
<accession>A0A173XTW2</accession>
<dbReference type="RefSeq" id="WP_009242907.1">
    <property type="nucleotide sequence ID" value="NZ_AP028249.1"/>
</dbReference>
<dbReference type="PANTHER" id="PTHR43479:SF11">
    <property type="entry name" value="ACREF_ENVCD OPERON REPRESSOR-RELATED"/>
    <property type="match status" value="1"/>
</dbReference>
<dbReference type="PRINTS" id="PR00455">
    <property type="entry name" value="HTHTETR"/>
</dbReference>
<reference evidence="4 6" key="1">
    <citation type="submission" date="2015-09" db="EMBL/GenBank/DDBJ databases">
        <authorList>
            <consortium name="Pathogen Informatics"/>
        </authorList>
    </citation>
    <scope>NUCLEOTIDE SEQUENCE [LARGE SCALE GENOMIC DNA]</scope>
    <source>
        <strain evidence="4 6">2789STDY5834841</strain>
    </source>
</reference>
<dbReference type="GeneID" id="97330389"/>
<dbReference type="InterPro" id="IPR001647">
    <property type="entry name" value="HTH_TetR"/>
</dbReference>
<dbReference type="EMBL" id="RCYR01000014">
    <property type="protein sequence ID" value="RYS79879.1"/>
    <property type="molecule type" value="Genomic_DNA"/>
</dbReference>
<dbReference type="Proteomes" id="UP000292665">
    <property type="component" value="Unassembled WGS sequence"/>
</dbReference>
<keyword evidence="1 2" id="KW-0238">DNA-binding</keyword>
<dbReference type="Proteomes" id="UP000095787">
    <property type="component" value="Unassembled WGS sequence"/>
</dbReference>
<evidence type="ECO:0000259" key="3">
    <source>
        <dbReference type="PROSITE" id="PS50977"/>
    </source>
</evidence>
<feature type="DNA-binding region" description="H-T-H motif" evidence="2">
    <location>
        <begin position="28"/>
        <end position="47"/>
    </location>
</feature>
<evidence type="ECO:0000313" key="5">
    <source>
        <dbReference type="EMBL" id="RYS79879.1"/>
    </source>
</evidence>
<reference evidence="5 7" key="2">
    <citation type="journal article" date="2019" name="Science, e1252229">
        <title>Invertible promoters mediate bacterial phase variation, antibiotic resistance, and host adaptation in the gut.</title>
        <authorList>
            <person name="Jiang X."/>
            <person name="Hall A.B."/>
            <person name="Arthur T.D."/>
            <person name="Plichta D.R."/>
            <person name="Covington C.T."/>
            <person name="Poyet M."/>
            <person name="Crothers J."/>
            <person name="Moses P.L."/>
            <person name="Tolonen A.C."/>
            <person name="Vlamakis H."/>
            <person name="Alm E.J."/>
            <person name="Xavier R.J."/>
        </authorList>
    </citation>
    <scope>NUCLEOTIDE SEQUENCE [LARGE SCALE GENOMIC DNA]</scope>
    <source>
        <strain evidence="5">Aa_0143</strain>
        <strain evidence="7">aa_0143</strain>
    </source>
</reference>
<organism evidence="4 6">
    <name type="scientific">[Ruminococcus] torques</name>
    <dbReference type="NCBI Taxonomy" id="33039"/>
    <lineage>
        <taxon>Bacteria</taxon>
        <taxon>Bacillati</taxon>
        <taxon>Bacillota</taxon>
        <taxon>Clostridia</taxon>
        <taxon>Lachnospirales</taxon>
        <taxon>Lachnospiraceae</taxon>
        <taxon>Mediterraneibacter</taxon>
    </lineage>
</organism>
<evidence type="ECO:0000313" key="4">
    <source>
        <dbReference type="EMBL" id="CUN53798.1"/>
    </source>
</evidence>
<dbReference type="Pfam" id="PF00440">
    <property type="entry name" value="TetR_N"/>
    <property type="match status" value="1"/>
</dbReference>
<evidence type="ECO:0000313" key="6">
    <source>
        <dbReference type="Proteomes" id="UP000095787"/>
    </source>
</evidence>
<dbReference type="PANTHER" id="PTHR43479">
    <property type="entry name" value="ACREF/ENVCD OPERON REPRESSOR-RELATED"/>
    <property type="match status" value="1"/>
</dbReference>
<gene>
    <name evidence="4" type="primary">kstR</name>
    <name evidence="5" type="ORF">EAI93_08090</name>
    <name evidence="4" type="ORF">ERS852456_00153</name>
</gene>
<protein>
    <submittedName>
        <fullName evidence="4">HTH-type transcriptional repressor KstR</fullName>
    </submittedName>
    <submittedName>
        <fullName evidence="5">TetR/AcrR family transcriptional regulator</fullName>
    </submittedName>
</protein>
<evidence type="ECO:0000256" key="1">
    <source>
        <dbReference type="ARBA" id="ARBA00023125"/>
    </source>
</evidence>
<evidence type="ECO:0000256" key="2">
    <source>
        <dbReference type="PROSITE-ProRule" id="PRU00335"/>
    </source>
</evidence>
<dbReference type="PROSITE" id="PS50977">
    <property type="entry name" value="HTH_TETR_2"/>
    <property type="match status" value="1"/>
</dbReference>
<dbReference type="AlphaFoldDB" id="A0A173XTW2"/>
<dbReference type="Gene3D" id="1.10.357.10">
    <property type="entry name" value="Tetracycline Repressor, domain 2"/>
    <property type="match status" value="1"/>
</dbReference>
<evidence type="ECO:0000313" key="7">
    <source>
        <dbReference type="Proteomes" id="UP000292665"/>
    </source>
</evidence>
<dbReference type="GO" id="GO:0003677">
    <property type="term" value="F:DNA binding"/>
    <property type="evidence" value="ECO:0007669"/>
    <property type="project" value="UniProtKB-UniRule"/>
</dbReference>
<dbReference type="SUPFAM" id="SSF46689">
    <property type="entry name" value="Homeodomain-like"/>
    <property type="match status" value="1"/>
</dbReference>
<dbReference type="InterPro" id="IPR009057">
    <property type="entry name" value="Homeodomain-like_sf"/>
</dbReference>
<dbReference type="EMBL" id="CYZO01000002">
    <property type="protein sequence ID" value="CUN53798.1"/>
    <property type="molecule type" value="Genomic_DNA"/>
</dbReference>
<dbReference type="InterPro" id="IPR050624">
    <property type="entry name" value="HTH-type_Tx_Regulator"/>
</dbReference>
<proteinExistence type="predicted"/>